<evidence type="ECO:0000259" key="2">
    <source>
        <dbReference type="Pfam" id="PF01569"/>
    </source>
</evidence>
<evidence type="ECO:0000313" key="4">
    <source>
        <dbReference type="Proteomes" id="UP000182769"/>
    </source>
</evidence>
<feature type="transmembrane region" description="Helical" evidence="1">
    <location>
        <begin position="56"/>
        <end position="81"/>
    </location>
</feature>
<dbReference type="AlphaFoldDB" id="A0A0K6IHT9"/>
<proteinExistence type="predicted"/>
<dbReference type="Proteomes" id="UP000182769">
    <property type="component" value="Unassembled WGS sequence"/>
</dbReference>
<feature type="transmembrane region" description="Helical" evidence="1">
    <location>
        <begin position="169"/>
        <end position="189"/>
    </location>
</feature>
<feature type="transmembrane region" description="Helical" evidence="1">
    <location>
        <begin position="143"/>
        <end position="162"/>
    </location>
</feature>
<dbReference type="RefSeq" id="WP_055461599.1">
    <property type="nucleotide sequence ID" value="NZ_CYHG01000001.1"/>
</dbReference>
<dbReference type="Pfam" id="PF01569">
    <property type="entry name" value="PAP2"/>
    <property type="match status" value="1"/>
</dbReference>
<keyword evidence="1" id="KW-1133">Transmembrane helix</keyword>
<keyword evidence="1" id="KW-0472">Membrane</keyword>
<dbReference type="CDD" id="cd03396">
    <property type="entry name" value="PAP2_like_6"/>
    <property type="match status" value="1"/>
</dbReference>
<dbReference type="InterPro" id="IPR000326">
    <property type="entry name" value="PAP2/HPO"/>
</dbReference>
<feature type="transmembrane region" description="Helical" evidence="1">
    <location>
        <begin position="88"/>
        <end position="105"/>
    </location>
</feature>
<sequence>MPYQFSKAFYFKQCWLLGLTALLFLLISRNQALDIYLSDLWFSSESQSFPLIDNYWLAVVNHVYVKNAIIAFSLGVILLGIIKRRYDWFIIALIMIAGPLVVSALKSVSAHSCPWDLVRYGGDGLEYPLLGPVSNMAGKGGCFPGGHASGGFALMGLFFILYPYSRKWATTAVVFAVGLGLLMGFGQVMRGAHFFSHNLWSAWWVWFTQLALYFVYSNIVRVFISKRSLALKGSV</sequence>
<evidence type="ECO:0000313" key="3">
    <source>
        <dbReference type="EMBL" id="CUB02648.1"/>
    </source>
</evidence>
<feature type="domain" description="Phosphatidic acid phosphatase type 2/haloperoxidase" evidence="2">
    <location>
        <begin position="89"/>
        <end position="217"/>
    </location>
</feature>
<dbReference type="STRING" id="1137284.GCA_001418205_00490"/>
<dbReference type="OrthoDB" id="9813524at2"/>
<dbReference type="InterPro" id="IPR036938">
    <property type="entry name" value="PAP2/HPO_sf"/>
</dbReference>
<dbReference type="EMBL" id="CYHG01000001">
    <property type="protein sequence ID" value="CUB02648.1"/>
    <property type="molecule type" value="Genomic_DNA"/>
</dbReference>
<accession>A0A0K6IHT9</accession>
<gene>
    <name evidence="3" type="ORF">Ga0061065_101489</name>
</gene>
<keyword evidence="4" id="KW-1185">Reference proteome</keyword>
<dbReference type="Gene3D" id="1.20.144.10">
    <property type="entry name" value="Phosphatidic acid phosphatase type 2/haloperoxidase"/>
    <property type="match status" value="1"/>
</dbReference>
<evidence type="ECO:0000256" key="1">
    <source>
        <dbReference type="SAM" id="Phobius"/>
    </source>
</evidence>
<feature type="transmembrane region" description="Helical" evidence="1">
    <location>
        <begin position="201"/>
        <end position="224"/>
    </location>
</feature>
<organism evidence="3 4">
    <name type="scientific">Marinomonas fungiae</name>
    <dbReference type="NCBI Taxonomy" id="1137284"/>
    <lineage>
        <taxon>Bacteria</taxon>
        <taxon>Pseudomonadati</taxon>
        <taxon>Pseudomonadota</taxon>
        <taxon>Gammaproteobacteria</taxon>
        <taxon>Oceanospirillales</taxon>
        <taxon>Oceanospirillaceae</taxon>
        <taxon>Marinomonas</taxon>
    </lineage>
</organism>
<dbReference type="SUPFAM" id="SSF48317">
    <property type="entry name" value="Acid phosphatase/Vanadium-dependent haloperoxidase"/>
    <property type="match status" value="1"/>
</dbReference>
<keyword evidence="1" id="KW-0812">Transmembrane</keyword>
<protein>
    <submittedName>
        <fullName evidence="3">Membrane-associated enzyme, PAP2 (Acid phosphatase) superfamily</fullName>
    </submittedName>
</protein>
<name>A0A0K6IHT9_9GAMM</name>
<reference evidence="4" key="1">
    <citation type="submission" date="2015-08" db="EMBL/GenBank/DDBJ databases">
        <authorList>
            <person name="Varghese N."/>
        </authorList>
    </citation>
    <scope>NUCLEOTIDE SEQUENCE [LARGE SCALE GENOMIC DNA]</scope>
    <source>
        <strain evidence="4">JCM 18476</strain>
    </source>
</reference>